<dbReference type="Gene3D" id="3.40.50.300">
    <property type="entry name" value="P-loop containing nucleotide triphosphate hydrolases"/>
    <property type="match status" value="1"/>
</dbReference>
<dbReference type="InterPro" id="IPR017871">
    <property type="entry name" value="ABC_transporter-like_CS"/>
</dbReference>
<dbReference type="InterPro" id="IPR027417">
    <property type="entry name" value="P-loop_NTPase"/>
</dbReference>
<dbReference type="PANTHER" id="PTHR43335:SF4">
    <property type="entry name" value="ABC TRANSPORTER, ATP-BINDING PROTEIN"/>
    <property type="match status" value="1"/>
</dbReference>
<evidence type="ECO:0000313" key="6">
    <source>
        <dbReference type="EMBL" id="MFC6206663.1"/>
    </source>
</evidence>
<evidence type="ECO:0000256" key="4">
    <source>
        <dbReference type="ARBA" id="ARBA00022840"/>
    </source>
</evidence>
<evidence type="ECO:0000256" key="3">
    <source>
        <dbReference type="ARBA" id="ARBA00022741"/>
    </source>
</evidence>
<evidence type="ECO:0000259" key="5">
    <source>
        <dbReference type="PROSITE" id="PS50893"/>
    </source>
</evidence>
<dbReference type="SUPFAM" id="SSF52540">
    <property type="entry name" value="P-loop containing nucleoside triphosphate hydrolases"/>
    <property type="match status" value="1"/>
</dbReference>
<dbReference type="InterPro" id="IPR003439">
    <property type="entry name" value="ABC_transporter-like_ATP-bd"/>
</dbReference>
<gene>
    <name evidence="6" type="ORF">ACFP1G_04105</name>
</gene>
<reference evidence="7" key="1">
    <citation type="journal article" date="2019" name="Int. J. Syst. Evol. Microbiol.">
        <title>The Global Catalogue of Microorganisms (GCM) 10K type strain sequencing project: providing services to taxonomists for standard genome sequencing and annotation.</title>
        <authorList>
            <consortium name="The Broad Institute Genomics Platform"/>
            <consortium name="The Broad Institute Genome Sequencing Center for Infectious Disease"/>
            <person name="Wu L."/>
            <person name="Ma J."/>
        </authorList>
    </citation>
    <scope>NUCLEOTIDE SEQUENCE [LARGE SCALE GENOMIC DNA]</scope>
    <source>
        <strain evidence="7">CCM 8905</strain>
    </source>
</reference>
<comment type="caution">
    <text evidence="6">The sequence shown here is derived from an EMBL/GenBank/DDBJ whole genome shotgun (WGS) entry which is preliminary data.</text>
</comment>
<dbReference type="RefSeq" id="WP_125694117.1">
    <property type="nucleotide sequence ID" value="NZ_JBHSSK010000010.1"/>
</dbReference>
<keyword evidence="4 6" id="KW-0067">ATP-binding</keyword>
<evidence type="ECO:0000256" key="2">
    <source>
        <dbReference type="ARBA" id="ARBA00022448"/>
    </source>
</evidence>
<organism evidence="6 7">
    <name type="scientific">Levilactobacillus tongjiangensis</name>
    <dbReference type="NCBI Taxonomy" id="2486023"/>
    <lineage>
        <taxon>Bacteria</taxon>
        <taxon>Bacillati</taxon>
        <taxon>Bacillota</taxon>
        <taxon>Bacilli</taxon>
        <taxon>Lactobacillales</taxon>
        <taxon>Lactobacillaceae</taxon>
        <taxon>Levilactobacillus</taxon>
    </lineage>
</organism>
<proteinExistence type="inferred from homology"/>
<dbReference type="EMBL" id="JBHSSK010000010">
    <property type="protein sequence ID" value="MFC6206663.1"/>
    <property type="molecule type" value="Genomic_DNA"/>
</dbReference>
<keyword evidence="2" id="KW-0813">Transport</keyword>
<accession>A0ABW1SRC4</accession>
<dbReference type="SMART" id="SM00382">
    <property type="entry name" value="AAA"/>
    <property type="match status" value="1"/>
</dbReference>
<dbReference type="Proteomes" id="UP001596254">
    <property type="component" value="Unassembled WGS sequence"/>
</dbReference>
<dbReference type="Pfam" id="PF00005">
    <property type="entry name" value="ABC_tran"/>
    <property type="match status" value="1"/>
</dbReference>
<dbReference type="PROSITE" id="PS50893">
    <property type="entry name" value="ABC_TRANSPORTER_2"/>
    <property type="match status" value="1"/>
</dbReference>
<protein>
    <submittedName>
        <fullName evidence="6">ATP-binding cassette domain-containing protein</fullName>
    </submittedName>
</protein>
<sequence>MTLIQLSTISKTIRRQPVLRDVSFTVEQQTITTLEGINGSGKTLILKAMLGLIKTRGRVTVNEIPLRIGQRYPVQAGILIEAPSLIEEFSAYKNLKLLANLMPGVTNQDIVQLLHQFQLPRENGAKVKHFSLGMKQKLGIAQATLGQSELIVLDEPTNALDTESIAALITYLQSLKAAGSTLVVASHDHEFVSAISDKRILVEAGTAYEI</sequence>
<keyword evidence="7" id="KW-1185">Reference proteome</keyword>
<name>A0ABW1SRC4_9LACO</name>
<evidence type="ECO:0000256" key="1">
    <source>
        <dbReference type="ARBA" id="ARBA00005417"/>
    </source>
</evidence>
<dbReference type="PROSITE" id="PS00211">
    <property type="entry name" value="ABC_TRANSPORTER_1"/>
    <property type="match status" value="1"/>
</dbReference>
<comment type="similarity">
    <text evidence="1">Belongs to the ABC transporter superfamily.</text>
</comment>
<dbReference type="InterPro" id="IPR003593">
    <property type="entry name" value="AAA+_ATPase"/>
</dbReference>
<dbReference type="PANTHER" id="PTHR43335">
    <property type="entry name" value="ABC TRANSPORTER, ATP-BINDING PROTEIN"/>
    <property type="match status" value="1"/>
</dbReference>
<dbReference type="GO" id="GO:0005524">
    <property type="term" value="F:ATP binding"/>
    <property type="evidence" value="ECO:0007669"/>
    <property type="project" value="UniProtKB-KW"/>
</dbReference>
<feature type="domain" description="ABC transporter" evidence="5">
    <location>
        <begin position="4"/>
        <end position="210"/>
    </location>
</feature>
<keyword evidence="3" id="KW-0547">Nucleotide-binding</keyword>
<evidence type="ECO:0000313" key="7">
    <source>
        <dbReference type="Proteomes" id="UP001596254"/>
    </source>
</evidence>